<organism evidence="1 2">
    <name type="scientific">Eleusine coracana subsp. coracana</name>
    <dbReference type="NCBI Taxonomy" id="191504"/>
    <lineage>
        <taxon>Eukaryota</taxon>
        <taxon>Viridiplantae</taxon>
        <taxon>Streptophyta</taxon>
        <taxon>Embryophyta</taxon>
        <taxon>Tracheophyta</taxon>
        <taxon>Spermatophyta</taxon>
        <taxon>Magnoliopsida</taxon>
        <taxon>Liliopsida</taxon>
        <taxon>Poales</taxon>
        <taxon>Poaceae</taxon>
        <taxon>PACMAD clade</taxon>
        <taxon>Chloridoideae</taxon>
        <taxon>Cynodonteae</taxon>
        <taxon>Eleusininae</taxon>
        <taxon>Eleusine</taxon>
    </lineage>
</organism>
<dbReference type="AlphaFoldDB" id="A0AAV5BR20"/>
<proteinExistence type="predicted"/>
<reference evidence="1" key="2">
    <citation type="submission" date="2021-12" db="EMBL/GenBank/DDBJ databases">
        <title>Resequencing data analysis of finger millet.</title>
        <authorList>
            <person name="Hatakeyama M."/>
            <person name="Aluri S."/>
            <person name="Balachadran M.T."/>
            <person name="Sivarajan S.R."/>
            <person name="Poveda L."/>
            <person name="Shimizu-Inatsugi R."/>
            <person name="Schlapbach R."/>
            <person name="Sreeman S.M."/>
            <person name="Shimizu K.K."/>
        </authorList>
    </citation>
    <scope>NUCLEOTIDE SEQUENCE</scope>
</reference>
<accession>A0AAV5BR20</accession>
<protein>
    <submittedName>
        <fullName evidence="1">Uncharacterized protein</fullName>
    </submittedName>
</protein>
<dbReference type="Proteomes" id="UP001054889">
    <property type="component" value="Unassembled WGS sequence"/>
</dbReference>
<evidence type="ECO:0000313" key="1">
    <source>
        <dbReference type="EMBL" id="GJM88626.1"/>
    </source>
</evidence>
<sequence>MFLLDWGIDGVVVEDSGHLMFYVGPLSQAFPADGFEESPRVPVVPPQQLGQHGCHG</sequence>
<gene>
    <name evidence="1" type="primary">ga04708</name>
    <name evidence="1" type="ORF">PR202_ga04708</name>
</gene>
<comment type="caution">
    <text evidence="1">The sequence shown here is derived from an EMBL/GenBank/DDBJ whole genome shotgun (WGS) entry which is preliminary data.</text>
</comment>
<reference evidence="1" key="1">
    <citation type="journal article" date="2018" name="DNA Res.">
        <title>Multiple hybrid de novo genome assembly of finger millet, an orphan allotetraploid crop.</title>
        <authorList>
            <person name="Hatakeyama M."/>
            <person name="Aluri S."/>
            <person name="Balachadran M.T."/>
            <person name="Sivarajan S.R."/>
            <person name="Patrignani A."/>
            <person name="Gruter S."/>
            <person name="Poveda L."/>
            <person name="Shimizu-Inatsugi R."/>
            <person name="Baeten J."/>
            <person name="Francoijs K.J."/>
            <person name="Nataraja K.N."/>
            <person name="Reddy Y.A.N."/>
            <person name="Phadnis S."/>
            <person name="Ravikumar R.L."/>
            <person name="Schlapbach R."/>
            <person name="Sreeman S.M."/>
            <person name="Shimizu K.K."/>
        </authorList>
    </citation>
    <scope>NUCLEOTIDE SEQUENCE</scope>
</reference>
<keyword evidence="2" id="KW-1185">Reference proteome</keyword>
<dbReference type="EMBL" id="BQKI01000002">
    <property type="protein sequence ID" value="GJM88626.1"/>
    <property type="molecule type" value="Genomic_DNA"/>
</dbReference>
<evidence type="ECO:0000313" key="2">
    <source>
        <dbReference type="Proteomes" id="UP001054889"/>
    </source>
</evidence>
<name>A0AAV5BR20_ELECO</name>